<comment type="caution">
    <text evidence="2">The sequence shown here is derived from an EMBL/GenBank/DDBJ whole genome shotgun (WGS) entry which is preliminary data.</text>
</comment>
<keyword evidence="1" id="KW-1133">Transmembrane helix</keyword>
<keyword evidence="3" id="KW-1185">Reference proteome</keyword>
<protein>
    <submittedName>
        <fullName evidence="2">Uncharacterized protein</fullName>
    </submittedName>
</protein>
<dbReference type="EMBL" id="RLII01000002">
    <property type="protein sequence ID" value="RXE60110.1"/>
    <property type="molecule type" value="Genomic_DNA"/>
</dbReference>
<evidence type="ECO:0000313" key="3">
    <source>
        <dbReference type="Proteomes" id="UP000289166"/>
    </source>
</evidence>
<accession>A0A4Q0I6Y7</accession>
<gene>
    <name evidence="2" type="ORF">EFD62_02430</name>
</gene>
<dbReference type="OrthoDB" id="2380372at2"/>
<name>A0A4Q0I6Y7_9FIRM</name>
<proteinExistence type="predicted"/>
<feature type="transmembrane region" description="Helical" evidence="1">
    <location>
        <begin position="94"/>
        <end position="111"/>
    </location>
</feature>
<sequence length="237" mass="27794">MENLSPDSVRKAFSLFMNLIEKSKISKKDDPELFMSYEDSEISYIMRIFEEESGIMVLHSSDTLYYTPRTDNKFLGFTNEELRDKMGFANNTELYLAYVIILSIVIKFFNGENYNNKVRTMLKVEELEAYITSKLDAVDALENNEEVDETLNFNFRGVSKLWLDMPAYDEKIKSFSQSKGTRISFIYRTIKFLQEQGLVNLDNDSEIYTTDKLDTLVISYYPESTRKREVLSFIERI</sequence>
<dbReference type="Proteomes" id="UP000289166">
    <property type="component" value="Unassembled WGS sequence"/>
</dbReference>
<reference evidence="3" key="1">
    <citation type="submission" date="2018-11" db="EMBL/GenBank/DDBJ databases">
        <title>Genome sequencing of a novel mesophilic and cellulolytic organism within the genus Hungateiclostridium.</title>
        <authorList>
            <person name="Rettenmaier R."/>
            <person name="Liebl W."/>
            <person name="Zverlov V."/>
        </authorList>
    </citation>
    <scope>NUCLEOTIDE SEQUENCE [LARGE SCALE GENOMIC DNA]</scope>
    <source>
        <strain evidence="3">N2K1</strain>
    </source>
</reference>
<keyword evidence="1" id="KW-0812">Transmembrane</keyword>
<dbReference type="Pfam" id="PF19539">
    <property type="entry name" value="DUF6063"/>
    <property type="match status" value="1"/>
</dbReference>
<evidence type="ECO:0000313" key="2">
    <source>
        <dbReference type="EMBL" id="RXE60110.1"/>
    </source>
</evidence>
<organism evidence="2 3">
    <name type="scientific">Acetivibrio mesophilus</name>
    <dbReference type="NCBI Taxonomy" id="2487273"/>
    <lineage>
        <taxon>Bacteria</taxon>
        <taxon>Bacillati</taxon>
        <taxon>Bacillota</taxon>
        <taxon>Clostridia</taxon>
        <taxon>Eubacteriales</taxon>
        <taxon>Oscillospiraceae</taxon>
        <taxon>Acetivibrio</taxon>
    </lineage>
</organism>
<dbReference type="InterPro" id="IPR045707">
    <property type="entry name" value="DUF6063"/>
</dbReference>
<evidence type="ECO:0000256" key="1">
    <source>
        <dbReference type="SAM" id="Phobius"/>
    </source>
</evidence>
<keyword evidence="1" id="KW-0472">Membrane</keyword>
<dbReference type="AlphaFoldDB" id="A0A4Q0I6Y7"/>